<evidence type="ECO:0000259" key="2">
    <source>
        <dbReference type="Pfam" id="PF03101"/>
    </source>
</evidence>
<reference evidence="3 4" key="1">
    <citation type="submission" date="2017-11" db="EMBL/GenBank/DDBJ databases">
        <title>De-novo sequencing of pomegranate (Punica granatum L.) genome.</title>
        <authorList>
            <person name="Akparov Z."/>
            <person name="Amiraslanov A."/>
            <person name="Hajiyeva S."/>
            <person name="Abbasov M."/>
            <person name="Kaur K."/>
            <person name="Hamwieh A."/>
            <person name="Solovyev V."/>
            <person name="Salamov A."/>
            <person name="Braich B."/>
            <person name="Kosarev P."/>
            <person name="Mahmoud A."/>
            <person name="Hajiyev E."/>
            <person name="Babayeva S."/>
            <person name="Izzatullayeva V."/>
            <person name="Mammadov A."/>
            <person name="Mammadov A."/>
            <person name="Sharifova S."/>
            <person name="Ojaghi J."/>
            <person name="Eynullazada K."/>
            <person name="Bayramov B."/>
            <person name="Abdulazimova A."/>
            <person name="Shahmuradov I."/>
        </authorList>
    </citation>
    <scope>NUCLEOTIDE SEQUENCE [LARGE SCALE GENOMIC DNA]</scope>
    <source>
        <strain evidence="4">cv. AG2017</strain>
        <tissue evidence="3">Leaf</tissue>
    </source>
</reference>
<name>A0A2I0HKP2_PUNGR</name>
<feature type="region of interest" description="Disordered" evidence="1">
    <location>
        <begin position="55"/>
        <end position="87"/>
    </location>
</feature>
<evidence type="ECO:0000313" key="3">
    <source>
        <dbReference type="EMBL" id="PKI32231.1"/>
    </source>
</evidence>
<organism evidence="3 4">
    <name type="scientific">Punica granatum</name>
    <name type="common">Pomegranate</name>
    <dbReference type="NCBI Taxonomy" id="22663"/>
    <lineage>
        <taxon>Eukaryota</taxon>
        <taxon>Viridiplantae</taxon>
        <taxon>Streptophyta</taxon>
        <taxon>Embryophyta</taxon>
        <taxon>Tracheophyta</taxon>
        <taxon>Spermatophyta</taxon>
        <taxon>Magnoliopsida</taxon>
        <taxon>eudicotyledons</taxon>
        <taxon>Gunneridae</taxon>
        <taxon>Pentapetalae</taxon>
        <taxon>rosids</taxon>
        <taxon>malvids</taxon>
        <taxon>Myrtales</taxon>
        <taxon>Lythraceae</taxon>
        <taxon>Punica</taxon>
    </lineage>
</organism>
<evidence type="ECO:0000256" key="1">
    <source>
        <dbReference type="SAM" id="MobiDB-lite"/>
    </source>
</evidence>
<dbReference type="InterPro" id="IPR004330">
    <property type="entry name" value="FAR1_DNA_bnd_dom"/>
</dbReference>
<dbReference type="Pfam" id="PF03101">
    <property type="entry name" value="FAR1"/>
    <property type="match status" value="1"/>
</dbReference>
<gene>
    <name evidence="3" type="ORF">CRG98_047378</name>
</gene>
<evidence type="ECO:0000313" key="4">
    <source>
        <dbReference type="Proteomes" id="UP000233551"/>
    </source>
</evidence>
<dbReference type="AlphaFoldDB" id="A0A2I0HKP2"/>
<accession>A0A2I0HKP2</accession>
<dbReference type="PANTHER" id="PTHR46328:SF14">
    <property type="entry name" value="FAR-RED IMPAIRED RESPONSIVE (FAR1) FAMILY PROTEIN"/>
    <property type="match status" value="1"/>
</dbReference>
<feature type="domain" description="FAR1" evidence="2">
    <location>
        <begin position="122"/>
        <end position="166"/>
    </location>
</feature>
<protein>
    <recommendedName>
        <fullName evidence="2">FAR1 domain-containing protein</fullName>
    </recommendedName>
</protein>
<feature type="compositionally biased region" description="Basic and acidic residues" evidence="1">
    <location>
        <begin position="62"/>
        <end position="75"/>
    </location>
</feature>
<keyword evidence="4" id="KW-1185">Reference proteome</keyword>
<dbReference type="Proteomes" id="UP000233551">
    <property type="component" value="Unassembled WGS sequence"/>
</dbReference>
<dbReference type="STRING" id="22663.A0A2I0HKP2"/>
<dbReference type="PANTHER" id="PTHR46328">
    <property type="entry name" value="FAR-RED IMPAIRED RESPONSIVE (FAR1) FAMILY PROTEIN-RELATED"/>
    <property type="match status" value="1"/>
</dbReference>
<dbReference type="EMBL" id="PGOL01007900">
    <property type="protein sequence ID" value="PKI32231.1"/>
    <property type="molecule type" value="Genomic_DNA"/>
</dbReference>
<feature type="region of interest" description="Disordered" evidence="1">
    <location>
        <begin position="16"/>
        <end position="38"/>
    </location>
</feature>
<proteinExistence type="predicted"/>
<sequence length="245" mass="27602">MVESGYQSEYCVREREIEGNRQRAAKPPFEVTNDLPLTNANGDYQAPLWFRFAVDEQPAAGDEDRNPAESLRGGEEGLPVTESSPSSEPFVGMGFGSEEAAKAFYDAYATRLGRLPKVEREGRSKNRKKPRAIAREGCKASIVVRKEKTGNWVVTRFVKEHSHPLAAEASSHQTGILPSQTPDAKDIKIRELMTELQRERKRSAAYSEQIQMILWDMEEHSGHLSRNIDDVVQTLDKNLIEQKSN</sequence>
<comment type="caution">
    <text evidence="3">The sequence shown here is derived from an EMBL/GenBank/DDBJ whole genome shotgun (WGS) entry which is preliminary data.</text>
</comment>